<dbReference type="InterPro" id="IPR014756">
    <property type="entry name" value="Ig_E-set"/>
</dbReference>
<dbReference type="PROSITE" id="PS51318">
    <property type="entry name" value="TAT"/>
    <property type="match status" value="1"/>
</dbReference>
<accession>A0A2A5WB64</accession>
<evidence type="ECO:0000313" key="9">
    <source>
        <dbReference type="Proteomes" id="UP000219329"/>
    </source>
</evidence>
<dbReference type="EMBL" id="NTJZ01000008">
    <property type="protein sequence ID" value="PDH33518.1"/>
    <property type="molecule type" value="Genomic_DNA"/>
</dbReference>
<dbReference type="CDD" id="cd02110">
    <property type="entry name" value="SO_family_Moco_dimer"/>
    <property type="match status" value="1"/>
</dbReference>
<dbReference type="PANTHER" id="PTHR19372">
    <property type="entry name" value="SULFITE REDUCTASE"/>
    <property type="match status" value="1"/>
</dbReference>
<protein>
    <submittedName>
        <fullName evidence="8">Molybdopterin containing oxidoreductase</fullName>
    </submittedName>
</protein>
<dbReference type="NCBIfam" id="TIGR01409">
    <property type="entry name" value="TAT_signal_seq"/>
    <property type="match status" value="1"/>
</dbReference>
<dbReference type="SUPFAM" id="SSF56524">
    <property type="entry name" value="Oxidoreductase molybdopterin-binding domain"/>
    <property type="match status" value="1"/>
</dbReference>
<dbReference type="GO" id="GO:0006790">
    <property type="term" value="P:sulfur compound metabolic process"/>
    <property type="evidence" value="ECO:0007669"/>
    <property type="project" value="TreeGrafter"/>
</dbReference>
<dbReference type="Pfam" id="PF00174">
    <property type="entry name" value="Oxidored_molyb"/>
    <property type="match status" value="1"/>
</dbReference>
<evidence type="ECO:0000256" key="5">
    <source>
        <dbReference type="ARBA" id="ARBA00023002"/>
    </source>
</evidence>
<keyword evidence="4" id="KW-0732">Signal</keyword>
<sequence>MTSKKLISINELYQQDPIAADKIAWGRKSEAVSRRGFLKKSGLLALSTALGMTIPFSRFMPAGLVPAAFAADNADTTIEGKEGLILLNDRPVNAETPAHLLDDEITPNRYMFIRNNGIPPENVDPENWQLEIGGESCVTPTTFSITDLKTRFEEVTLQLQLECGGNGRAEFVPAASGNQWTTGAIGCPTFTGVRLRDVLNFCGVARDAVYVGYYGADTHASGNPELDPISRGVPINKAMERESLIAWAMNGEDIPIQNGYPLRMVCAGWPGSVSGKWLNRIVVRDRVHDGEKMAAPSYSVPAASVAPGSRVPNDEMRIIESMPVKSLITFPQSGISHDARQRLTVRGHAWAGDSQISGVFLSIDFGATWLPTALNPAANRLAWQSFQSWAQFPEPGYYEVWVRAMDNLGQSQPMVVPGWNPRGYLNNACHRIAVQAV</sequence>
<dbReference type="SUPFAM" id="SSF81296">
    <property type="entry name" value="E set domains"/>
    <property type="match status" value="1"/>
</dbReference>
<evidence type="ECO:0000256" key="4">
    <source>
        <dbReference type="ARBA" id="ARBA00022729"/>
    </source>
</evidence>
<comment type="caution">
    <text evidence="8">The sequence shown here is derived from an EMBL/GenBank/DDBJ whole genome shotgun (WGS) entry which is preliminary data.</text>
</comment>
<dbReference type="GO" id="GO:0043546">
    <property type="term" value="F:molybdopterin cofactor binding"/>
    <property type="evidence" value="ECO:0007669"/>
    <property type="project" value="TreeGrafter"/>
</dbReference>
<proteinExistence type="predicted"/>
<dbReference type="InterPro" id="IPR008335">
    <property type="entry name" value="Mopterin_OxRdtase_euk"/>
</dbReference>
<dbReference type="InterPro" id="IPR036374">
    <property type="entry name" value="OxRdtase_Mopterin-bd_sf"/>
</dbReference>
<evidence type="ECO:0000256" key="1">
    <source>
        <dbReference type="ARBA" id="ARBA00001924"/>
    </source>
</evidence>
<dbReference type="GO" id="GO:0030151">
    <property type="term" value="F:molybdenum ion binding"/>
    <property type="evidence" value="ECO:0007669"/>
    <property type="project" value="InterPro"/>
</dbReference>
<feature type="domain" description="Oxidoreductase molybdopterin-binding" evidence="6">
    <location>
        <begin position="120"/>
        <end position="290"/>
    </location>
</feature>
<evidence type="ECO:0000313" key="8">
    <source>
        <dbReference type="EMBL" id="PDH33518.1"/>
    </source>
</evidence>
<dbReference type="InterPro" id="IPR000572">
    <property type="entry name" value="OxRdtase_Mopterin-bd_dom"/>
</dbReference>
<dbReference type="GO" id="GO:0020037">
    <property type="term" value="F:heme binding"/>
    <property type="evidence" value="ECO:0007669"/>
    <property type="project" value="TreeGrafter"/>
</dbReference>
<dbReference type="PRINTS" id="PR00407">
    <property type="entry name" value="EUMOPTERIN"/>
</dbReference>
<feature type="domain" description="Moybdenum cofactor oxidoreductase dimerisation" evidence="7">
    <location>
        <begin position="318"/>
        <end position="435"/>
    </location>
</feature>
<reference evidence="8 9" key="1">
    <citation type="submission" date="2017-08" db="EMBL/GenBank/DDBJ databases">
        <title>Fine stratification of microbial communities through a metagenomic profile of the photic zone.</title>
        <authorList>
            <person name="Haro-Moreno J.M."/>
            <person name="Lopez-Perez M."/>
            <person name="De La Torre J."/>
            <person name="Picazo A."/>
            <person name="Camacho A."/>
            <person name="Rodriguez-Valera F."/>
        </authorList>
    </citation>
    <scope>NUCLEOTIDE SEQUENCE [LARGE SCALE GENOMIC DNA]</scope>
    <source>
        <strain evidence="8">MED-G28</strain>
    </source>
</reference>
<dbReference type="InterPro" id="IPR019546">
    <property type="entry name" value="TAT_signal_bac_arc"/>
</dbReference>
<dbReference type="Proteomes" id="UP000219329">
    <property type="component" value="Unassembled WGS sequence"/>
</dbReference>
<dbReference type="InterPro" id="IPR006311">
    <property type="entry name" value="TAT_signal"/>
</dbReference>
<dbReference type="PANTHER" id="PTHR19372:SF7">
    <property type="entry name" value="SULFITE OXIDASE, MITOCHONDRIAL"/>
    <property type="match status" value="1"/>
</dbReference>
<evidence type="ECO:0000256" key="3">
    <source>
        <dbReference type="ARBA" id="ARBA00022723"/>
    </source>
</evidence>
<organism evidence="8 9">
    <name type="scientific">OM182 bacterium MED-G28</name>
    <dbReference type="NCBI Taxonomy" id="1986256"/>
    <lineage>
        <taxon>Bacteria</taxon>
        <taxon>Pseudomonadati</taxon>
        <taxon>Pseudomonadota</taxon>
        <taxon>Gammaproteobacteria</taxon>
        <taxon>OMG group</taxon>
        <taxon>OM182 clade</taxon>
    </lineage>
</organism>
<comment type="cofactor">
    <cofactor evidence="1">
        <name>Mo-molybdopterin</name>
        <dbReference type="ChEBI" id="CHEBI:71302"/>
    </cofactor>
</comment>
<evidence type="ECO:0000259" key="7">
    <source>
        <dbReference type="Pfam" id="PF03404"/>
    </source>
</evidence>
<evidence type="ECO:0000259" key="6">
    <source>
        <dbReference type="Pfam" id="PF00174"/>
    </source>
</evidence>
<dbReference type="Gene3D" id="2.60.40.650">
    <property type="match status" value="1"/>
</dbReference>
<gene>
    <name evidence="8" type="ORF">CNF02_08725</name>
</gene>
<dbReference type="AlphaFoldDB" id="A0A2A5WB64"/>
<dbReference type="InterPro" id="IPR005066">
    <property type="entry name" value="MoCF_OxRdtse_dimer"/>
</dbReference>
<evidence type="ECO:0000256" key="2">
    <source>
        <dbReference type="ARBA" id="ARBA00022505"/>
    </source>
</evidence>
<keyword evidence="3" id="KW-0479">Metal-binding</keyword>
<keyword evidence="5" id="KW-0560">Oxidoreductase</keyword>
<dbReference type="Gene3D" id="3.90.420.10">
    <property type="entry name" value="Oxidoreductase, molybdopterin-binding domain"/>
    <property type="match status" value="1"/>
</dbReference>
<dbReference type="Pfam" id="PF03404">
    <property type="entry name" value="Mo-co_dimer"/>
    <property type="match status" value="1"/>
</dbReference>
<dbReference type="GO" id="GO:0008482">
    <property type="term" value="F:sulfite oxidase activity"/>
    <property type="evidence" value="ECO:0007669"/>
    <property type="project" value="TreeGrafter"/>
</dbReference>
<keyword evidence="2" id="KW-0500">Molybdenum</keyword>
<name>A0A2A5WB64_9GAMM</name>